<dbReference type="GO" id="GO:0004671">
    <property type="term" value="F:protein C-terminal S-isoprenylcysteine carboxyl O-methyltransferase activity"/>
    <property type="evidence" value="ECO:0007669"/>
    <property type="project" value="InterPro"/>
</dbReference>
<keyword evidence="7" id="KW-1185">Reference proteome</keyword>
<dbReference type="AlphaFoldDB" id="A0A9X3Z2L9"/>
<dbReference type="Gene3D" id="1.20.120.1630">
    <property type="match status" value="1"/>
</dbReference>
<keyword evidence="2 5" id="KW-0812">Transmembrane</keyword>
<comment type="caution">
    <text evidence="6">The sequence shown here is derived from an EMBL/GenBank/DDBJ whole genome shotgun (WGS) entry which is preliminary data.</text>
</comment>
<keyword evidence="3 5" id="KW-1133">Transmembrane helix</keyword>
<reference evidence="6" key="1">
    <citation type="submission" date="2022-12" db="EMBL/GenBank/DDBJ databases">
        <title>Draft genome sequence of the thermophilic strain Brevibacillus thermoruber HT42, isolated from Los Humeros, Puebla, Mexico, with biotechnological potential.</title>
        <authorList>
            <person name="Lara Sanchez J."/>
            <person name="Solis Palacios R."/>
            <person name="Bustos Baena A.S."/>
            <person name="Ruz Baez A.E."/>
            <person name="Espinosa Luna G."/>
            <person name="Oliart Ros R.M."/>
        </authorList>
    </citation>
    <scope>NUCLEOTIDE SEQUENCE</scope>
    <source>
        <strain evidence="6">HT42</strain>
    </source>
</reference>
<comment type="subcellular location">
    <subcellularLocation>
        <location evidence="1">Membrane</location>
        <topology evidence="1">Multi-pass membrane protein</topology>
    </subcellularLocation>
</comment>
<dbReference type="Pfam" id="PF04140">
    <property type="entry name" value="ICMT"/>
    <property type="match status" value="1"/>
</dbReference>
<dbReference type="InterPro" id="IPR007269">
    <property type="entry name" value="ICMT_MeTrfase"/>
</dbReference>
<feature type="transmembrane region" description="Helical" evidence="5">
    <location>
        <begin position="41"/>
        <end position="58"/>
    </location>
</feature>
<organism evidence="6 7">
    <name type="scientific">Brevibacillus thermoruber</name>
    <dbReference type="NCBI Taxonomy" id="33942"/>
    <lineage>
        <taxon>Bacteria</taxon>
        <taxon>Bacillati</taxon>
        <taxon>Bacillota</taxon>
        <taxon>Bacilli</taxon>
        <taxon>Bacillales</taxon>
        <taxon>Paenibacillaceae</taxon>
        <taxon>Brevibacillus</taxon>
    </lineage>
</organism>
<feature type="transmembrane region" description="Helical" evidence="5">
    <location>
        <begin position="70"/>
        <end position="87"/>
    </location>
</feature>
<evidence type="ECO:0000256" key="3">
    <source>
        <dbReference type="ARBA" id="ARBA00022989"/>
    </source>
</evidence>
<name>A0A9X3Z2L9_9BACL</name>
<accession>A0A9X3Z2L9</accession>
<protein>
    <submittedName>
        <fullName evidence="6">Isoprenylcysteine carboxylmethyltransferase family protein</fullName>
    </submittedName>
</protein>
<evidence type="ECO:0000256" key="4">
    <source>
        <dbReference type="ARBA" id="ARBA00023136"/>
    </source>
</evidence>
<evidence type="ECO:0000256" key="1">
    <source>
        <dbReference type="ARBA" id="ARBA00004141"/>
    </source>
</evidence>
<dbReference type="RefSeq" id="WP_271139630.1">
    <property type="nucleotide sequence ID" value="NZ_JAPYYP010000004.1"/>
</dbReference>
<evidence type="ECO:0000313" key="6">
    <source>
        <dbReference type="EMBL" id="MDA5107779.1"/>
    </source>
</evidence>
<keyword evidence="4 5" id="KW-0472">Membrane</keyword>
<feature type="transmembrane region" description="Helical" evidence="5">
    <location>
        <begin position="130"/>
        <end position="154"/>
    </location>
</feature>
<sequence length="169" mass="19267">MGFFLAVYAAVVAQRLLELALARRNARHIRSAGGREVGAGHYKYIVALHVLFLVSLLAEGLLHEGRTAPWWAWTFSVFALAQGLRYWCIVSLGKRWNTRIYILPGAEPVRRGPYRFLRHPNYLVVATELFALPLTFSAVATAVVFSLANFWLLWRVRIPAEERAVYDRP</sequence>
<dbReference type="GO" id="GO:0016020">
    <property type="term" value="C:membrane"/>
    <property type="evidence" value="ECO:0007669"/>
    <property type="project" value="UniProtKB-SubCell"/>
</dbReference>
<proteinExistence type="predicted"/>
<dbReference type="EMBL" id="JAPYYP010000004">
    <property type="protein sequence ID" value="MDA5107779.1"/>
    <property type="molecule type" value="Genomic_DNA"/>
</dbReference>
<dbReference type="Proteomes" id="UP001151071">
    <property type="component" value="Unassembled WGS sequence"/>
</dbReference>
<evidence type="ECO:0000256" key="2">
    <source>
        <dbReference type="ARBA" id="ARBA00022692"/>
    </source>
</evidence>
<evidence type="ECO:0000256" key="5">
    <source>
        <dbReference type="SAM" id="Phobius"/>
    </source>
</evidence>
<gene>
    <name evidence="6" type="ORF">O3V59_05365</name>
</gene>
<evidence type="ECO:0000313" key="7">
    <source>
        <dbReference type="Proteomes" id="UP001151071"/>
    </source>
</evidence>